<evidence type="ECO:0000256" key="6">
    <source>
        <dbReference type="RuleBase" id="RU003894"/>
    </source>
</evidence>
<dbReference type="GO" id="GO:0031492">
    <property type="term" value="F:nucleosomal DNA binding"/>
    <property type="evidence" value="ECO:0007669"/>
    <property type="project" value="TreeGrafter"/>
</dbReference>
<evidence type="ECO:0000313" key="9">
    <source>
        <dbReference type="EMBL" id="KAK8947161.1"/>
    </source>
</evidence>
<evidence type="ECO:0000256" key="3">
    <source>
        <dbReference type="ARBA" id="ARBA00022454"/>
    </source>
</evidence>
<dbReference type="SUPFAM" id="SSF46785">
    <property type="entry name" value="Winged helix' DNA-binding domain"/>
    <property type="match status" value="1"/>
</dbReference>
<protein>
    <recommendedName>
        <fullName evidence="8">H15 domain-containing protein</fullName>
    </recommendedName>
</protein>
<dbReference type="PANTHER" id="PTHR11467">
    <property type="entry name" value="HISTONE H1"/>
    <property type="match status" value="1"/>
</dbReference>
<organism evidence="9 10">
    <name type="scientific">Platanthera zijinensis</name>
    <dbReference type="NCBI Taxonomy" id="2320716"/>
    <lineage>
        <taxon>Eukaryota</taxon>
        <taxon>Viridiplantae</taxon>
        <taxon>Streptophyta</taxon>
        <taxon>Embryophyta</taxon>
        <taxon>Tracheophyta</taxon>
        <taxon>Spermatophyta</taxon>
        <taxon>Magnoliopsida</taxon>
        <taxon>Liliopsida</taxon>
        <taxon>Asparagales</taxon>
        <taxon>Orchidaceae</taxon>
        <taxon>Orchidoideae</taxon>
        <taxon>Orchideae</taxon>
        <taxon>Orchidinae</taxon>
        <taxon>Platanthera</taxon>
    </lineage>
</organism>
<dbReference type="GO" id="GO:0000786">
    <property type="term" value="C:nucleosome"/>
    <property type="evidence" value="ECO:0007669"/>
    <property type="project" value="InterPro"/>
</dbReference>
<feature type="compositionally biased region" description="Basic residues" evidence="7">
    <location>
        <begin position="346"/>
        <end position="356"/>
    </location>
</feature>
<dbReference type="Proteomes" id="UP001418222">
    <property type="component" value="Unassembled WGS sequence"/>
</dbReference>
<feature type="domain" description="H15" evidence="8">
    <location>
        <begin position="25"/>
        <end position="94"/>
    </location>
</feature>
<keyword evidence="10" id="KW-1185">Reference proteome</keyword>
<dbReference type="GO" id="GO:0030527">
    <property type="term" value="F:structural constituent of chromatin"/>
    <property type="evidence" value="ECO:0007669"/>
    <property type="project" value="InterPro"/>
</dbReference>
<evidence type="ECO:0000259" key="8">
    <source>
        <dbReference type="PROSITE" id="PS51504"/>
    </source>
</evidence>
<feature type="compositionally biased region" description="Basic and acidic residues" evidence="7">
    <location>
        <begin position="303"/>
        <end position="315"/>
    </location>
</feature>
<proteinExistence type="inferred from homology"/>
<dbReference type="CDD" id="cd00073">
    <property type="entry name" value="H15"/>
    <property type="match status" value="1"/>
</dbReference>
<name>A0AAP0GA61_9ASPA</name>
<evidence type="ECO:0000256" key="4">
    <source>
        <dbReference type="ARBA" id="ARBA00023125"/>
    </source>
</evidence>
<comment type="subcellular location">
    <subcellularLocation>
        <location evidence="2">Chromosome</location>
    </subcellularLocation>
    <subcellularLocation>
        <location evidence="1 6">Nucleus</location>
    </subcellularLocation>
</comment>
<dbReference type="PRINTS" id="PR00624">
    <property type="entry name" value="HISTONEH5"/>
</dbReference>
<dbReference type="Pfam" id="PF00538">
    <property type="entry name" value="Linker_histone"/>
    <property type="match status" value="1"/>
</dbReference>
<sequence length="363" mass="38806">MVAVAASPTPGAAAAGSSFAAKSNEHPPYKDMIVSAIEALKDRKGSSRKAIFKYIADNYTGLPSTHAALLTHHLRRLRHKGDLIMLKHSFKLSDSSAGVGSKKRGRGRPPKSATHPPPAEKRDSARAPKLKTPAAVDAASVFILPQAEQLKSGFLQSLPGAVAIILPEGLLSKKTARSPVLILPNGVQSLVEASASGKKPGRPRKDLIQKKKKPVHPKEPEKIQPVPPRRKAVVPKQLLLHNGHTNHDDPNAAVKKPGRPRKNKTPNSPENSLPKPPDAGKLAVEKLTMGKVVKGKPNSPGSELKKKTKAAEKSLPKSRKAGKSAAEKPTMTKIVQDKPNSPGSVLKKRPVRRPRKTSSSPSL</sequence>
<dbReference type="SMART" id="SM00384">
    <property type="entry name" value="AT_hook"/>
    <property type="match status" value="4"/>
</dbReference>
<comment type="caution">
    <text evidence="9">The sequence shown here is derived from an EMBL/GenBank/DDBJ whole genome shotgun (WGS) entry which is preliminary data.</text>
</comment>
<dbReference type="GO" id="GO:0003690">
    <property type="term" value="F:double-stranded DNA binding"/>
    <property type="evidence" value="ECO:0007669"/>
    <property type="project" value="TreeGrafter"/>
</dbReference>
<dbReference type="InterPro" id="IPR036388">
    <property type="entry name" value="WH-like_DNA-bd_sf"/>
</dbReference>
<dbReference type="AlphaFoldDB" id="A0AAP0GA61"/>
<evidence type="ECO:0000256" key="5">
    <source>
        <dbReference type="ARBA" id="ARBA00023242"/>
    </source>
</evidence>
<dbReference type="Gene3D" id="1.10.10.10">
    <property type="entry name" value="Winged helix-like DNA-binding domain superfamily/Winged helix DNA-binding domain"/>
    <property type="match status" value="1"/>
</dbReference>
<dbReference type="InterPro" id="IPR005819">
    <property type="entry name" value="H1/H5"/>
</dbReference>
<dbReference type="GO" id="GO:0045910">
    <property type="term" value="P:negative regulation of DNA recombination"/>
    <property type="evidence" value="ECO:0007669"/>
    <property type="project" value="TreeGrafter"/>
</dbReference>
<dbReference type="InterPro" id="IPR017956">
    <property type="entry name" value="AT_hook_DNA-bd_motif"/>
</dbReference>
<gene>
    <name evidence="9" type="ORF">KSP39_PZI006679</name>
</gene>
<evidence type="ECO:0000256" key="7">
    <source>
        <dbReference type="SAM" id="MobiDB-lite"/>
    </source>
</evidence>
<dbReference type="GO" id="GO:0006334">
    <property type="term" value="P:nucleosome assembly"/>
    <property type="evidence" value="ECO:0007669"/>
    <property type="project" value="InterPro"/>
</dbReference>
<feature type="region of interest" description="Disordered" evidence="7">
    <location>
        <begin position="94"/>
        <end position="131"/>
    </location>
</feature>
<dbReference type="FunFam" id="1.10.10.10:FF:000493">
    <property type="entry name" value="HMG-Y-related protein A"/>
    <property type="match status" value="1"/>
</dbReference>
<reference evidence="9 10" key="1">
    <citation type="journal article" date="2022" name="Nat. Plants">
        <title>Genomes of leafy and leafless Platanthera orchids illuminate the evolution of mycoheterotrophy.</title>
        <authorList>
            <person name="Li M.H."/>
            <person name="Liu K.W."/>
            <person name="Li Z."/>
            <person name="Lu H.C."/>
            <person name="Ye Q.L."/>
            <person name="Zhang D."/>
            <person name="Wang J.Y."/>
            <person name="Li Y.F."/>
            <person name="Zhong Z.M."/>
            <person name="Liu X."/>
            <person name="Yu X."/>
            <person name="Liu D.K."/>
            <person name="Tu X.D."/>
            <person name="Liu B."/>
            <person name="Hao Y."/>
            <person name="Liao X.Y."/>
            <person name="Jiang Y.T."/>
            <person name="Sun W.H."/>
            <person name="Chen J."/>
            <person name="Chen Y.Q."/>
            <person name="Ai Y."/>
            <person name="Zhai J.W."/>
            <person name="Wu S.S."/>
            <person name="Zhou Z."/>
            <person name="Hsiao Y.Y."/>
            <person name="Wu W.L."/>
            <person name="Chen Y.Y."/>
            <person name="Lin Y.F."/>
            <person name="Hsu J.L."/>
            <person name="Li C.Y."/>
            <person name="Wang Z.W."/>
            <person name="Zhao X."/>
            <person name="Zhong W.Y."/>
            <person name="Ma X.K."/>
            <person name="Ma L."/>
            <person name="Huang J."/>
            <person name="Chen G.Z."/>
            <person name="Huang M.Z."/>
            <person name="Huang L."/>
            <person name="Peng D.H."/>
            <person name="Luo Y.B."/>
            <person name="Zou S.Q."/>
            <person name="Chen S.P."/>
            <person name="Lan S."/>
            <person name="Tsai W.C."/>
            <person name="Van de Peer Y."/>
            <person name="Liu Z.J."/>
        </authorList>
    </citation>
    <scope>NUCLEOTIDE SEQUENCE [LARGE SCALE GENOMIC DNA]</scope>
    <source>
        <strain evidence="9">Lor287</strain>
    </source>
</reference>
<dbReference type="PANTHER" id="PTHR11467:SF29">
    <property type="entry name" value="OS03G0711600 PROTEIN"/>
    <property type="match status" value="1"/>
</dbReference>
<comment type="similarity">
    <text evidence="6">Belongs to the histone H1/H5 family.</text>
</comment>
<dbReference type="SMART" id="SM00526">
    <property type="entry name" value="H15"/>
    <property type="match status" value="1"/>
</dbReference>
<dbReference type="InterPro" id="IPR036390">
    <property type="entry name" value="WH_DNA-bd_sf"/>
</dbReference>
<evidence type="ECO:0000256" key="1">
    <source>
        <dbReference type="ARBA" id="ARBA00004123"/>
    </source>
</evidence>
<keyword evidence="3 6" id="KW-0158">Chromosome</keyword>
<feature type="region of interest" description="Disordered" evidence="7">
    <location>
        <begin position="192"/>
        <end position="363"/>
    </location>
</feature>
<dbReference type="GO" id="GO:0030261">
    <property type="term" value="P:chromosome condensation"/>
    <property type="evidence" value="ECO:0007669"/>
    <property type="project" value="TreeGrafter"/>
</dbReference>
<keyword evidence="4 6" id="KW-0238">DNA-binding</keyword>
<keyword evidence="5 6" id="KW-0539">Nucleus</keyword>
<dbReference type="InterPro" id="IPR005818">
    <property type="entry name" value="Histone_H1/H5_H15"/>
</dbReference>
<dbReference type="PRINTS" id="PR00929">
    <property type="entry name" value="ATHOOK"/>
</dbReference>
<accession>A0AAP0GA61</accession>
<dbReference type="GO" id="GO:0005730">
    <property type="term" value="C:nucleolus"/>
    <property type="evidence" value="ECO:0007669"/>
    <property type="project" value="TreeGrafter"/>
</dbReference>
<feature type="region of interest" description="Disordered" evidence="7">
    <location>
        <begin position="1"/>
        <end position="21"/>
    </location>
</feature>
<evidence type="ECO:0000256" key="2">
    <source>
        <dbReference type="ARBA" id="ARBA00004286"/>
    </source>
</evidence>
<evidence type="ECO:0000313" key="10">
    <source>
        <dbReference type="Proteomes" id="UP001418222"/>
    </source>
</evidence>
<dbReference type="EMBL" id="JBBWWQ010000005">
    <property type="protein sequence ID" value="KAK8947161.1"/>
    <property type="molecule type" value="Genomic_DNA"/>
</dbReference>
<dbReference type="PROSITE" id="PS51504">
    <property type="entry name" value="H15"/>
    <property type="match status" value="1"/>
</dbReference>